<name>A0AAD7I9G4_9AGAR</name>
<evidence type="ECO:0000313" key="2">
    <source>
        <dbReference type="EMBL" id="KAJ7738094.1"/>
    </source>
</evidence>
<reference evidence="2" key="1">
    <citation type="submission" date="2023-03" db="EMBL/GenBank/DDBJ databases">
        <title>Massive genome expansion in bonnet fungi (Mycena s.s.) driven by repeated elements and novel gene families across ecological guilds.</title>
        <authorList>
            <consortium name="Lawrence Berkeley National Laboratory"/>
            <person name="Harder C.B."/>
            <person name="Miyauchi S."/>
            <person name="Viragh M."/>
            <person name="Kuo A."/>
            <person name="Thoen E."/>
            <person name="Andreopoulos B."/>
            <person name="Lu D."/>
            <person name="Skrede I."/>
            <person name="Drula E."/>
            <person name="Henrissat B."/>
            <person name="Morin E."/>
            <person name="Kohler A."/>
            <person name="Barry K."/>
            <person name="LaButti K."/>
            <person name="Morin E."/>
            <person name="Salamov A."/>
            <person name="Lipzen A."/>
            <person name="Mereny Z."/>
            <person name="Hegedus B."/>
            <person name="Baldrian P."/>
            <person name="Stursova M."/>
            <person name="Weitz H."/>
            <person name="Taylor A."/>
            <person name="Grigoriev I.V."/>
            <person name="Nagy L.G."/>
            <person name="Martin F."/>
            <person name="Kauserud H."/>
        </authorList>
    </citation>
    <scope>NUCLEOTIDE SEQUENCE</scope>
    <source>
        <strain evidence="2">CBHHK188m</strain>
    </source>
</reference>
<proteinExistence type="predicted"/>
<feature type="region of interest" description="Disordered" evidence="1">
    <location>
        <begin position="1"/>
        <end position="38"/>
    </location>
</feature>
<feature type="region of interest" description="Disordered" evidence="1">
    <location>
        <begin position="251"/>
        <end position="287"/>
    </location>
</feature>
<feature type="compositionally biased region" description="Basic and acidic residues" evidence="1">
    <location>
        <begin position="1"/>
        <end position="12"/>
    </location>
</feature>
<feature type="compositionally biased region" description="Pro residues" evidence="1">
    <location>
        <begin position="319"/>
        <end position="336"/>
    </location>
</feature>
<evidence type="ECO:0000313" key="3">
    <source>
        <dbReference type="Proteomes" id="UP001215280"/>
    </source>
</evidence>
<sequence length="618" mass="68939">MSTNEDIVRDYSTHSLDLKLPPYPPDFDPPDPHPDRPRYPVYTYEGNYERHLSDPEKHALHLLNVTYVRDAVLLVADPERLHLTDKAYLVHLAQKIERVMETFAIAYDRRLITSPPLATWIFRTCEVFPWPLEIRVPLCLSRPVDDHPPHLFSFASRQERDLALKVLDTPAMHHYVKCLVARVHNLPQQVSDIDFYDAFKGANQFLESLYTDHIQSDPNWALTYPTLDLLIRTTSQELHKNKTDLNYKSACELPHLAPPPPATSGSKTKPYRYTLNSRPASWPRTPPPPLWQSFSAWAEVQSQAPTQVHPDHDVANVPRPTPPEPTRLGRPPAPPPPRHRHPAIPGSDPHDADMLDRDDDAPPSPPVSAPADEDDHLIPAITILDSANVPAPPAPSSIPNPRKRRAPGPTARTGSKRAKHAATPFIPPAHIPIQDGPNETQAHYGCHNCIAADRCCDHVAVGRRCPQCVTGGDSHCTFALSPPELATRLRNLGHYSAATPYATNEAARNHIRALEAQSNLSILCERATTRLAVRSHRLACSIHDIHLQLGPSALNLDPPPDDEFFRYIYDQLVARELRGDPIVYSDVPHIVSLAALYPDPTPPSHLLDQPVAGPSTLQ</sequence>
<feature type="region of interest" description="Disordered" evidence="1">
    <location>
        <begin position="385"/>
        <end position="420"/>
    </location>
</feature>
<keyword evidence="3" id="KW-1185">Reference proteome</keyword>
<organism evidence="2 3">
    <name type="scientific">Mycena maculata</name>
    <dbReference type="NCBI Taxonomy" id="230809"/>
    <lineage>
        <taxon>Eukaryota</taxon>
        <taxon>Fungi</taxon>
        <taxon>Dikarya</taxon>
        <taxon>Basidiomycota</taxon>
        <taxon>Agaricomycotina</taxon>
        <taxon>Agaricomycetes</taxon>
        <taxon>Agaricomycetidae</taxon>
        <taxon>Agaricales</taxon>
        <taxon>Marasmiineae</taxon>
        <taxon>Mycenaceae</taxon>
        <taxon>Mycena</taxon>
    </lineage>
</organism>
<dbReference type="AlphaFoldDB" id="A0AAD7I9G4"/>
<gene>
    <name evidence="2" type="ORF">DFH07DRAFT_966247</name>
</gene>
<dbReference type="EMBL" id="JARJLG010000139">
    <property type="protein sequence ID" value="KAJ7738094.1"/>
    <property type="molecule type" value="Genomic_DNA"/>
</dbReference>
<protein>
    <submittedName>
        <fullName evidence="2">Uncharacterized protein</fullName>
    </submittedName>
</protein>
<comment type="caution">
    <text evidence="2">The sequence shown here is derived from an EMBL/GenBank/DDBJ whole genome shotgun (WGS) entry which is preliminary data.</text>
</comment>
<evidence type="ECO:0000256" key="1">
    <source>
        <dbReference type="SAM" id="MobiDB-lite"/>
    </source>
</evidence>
<feature type="region of interest" description="Disordered" evidence="1">
    <location>
        <begin position="302"/>
        <end position="373"/>
    </location>
</feature>
<dbReference type="Proteomes" id="UP001215280">
    <property type="component" value="Unassembled WGS sequence"/>
</dbReference>
<accession>A0AAD7I9G4</accession>